<dbReference type="PANTHER" id="PTHR47965">
    <property type="entry name" value="ASPARTYL PROTEASE-RELATED"/>
    <property type="match status" value="1"/>
</dbReference>
<gene>
    <name evidence="4" type="ORF">LTRI10_LOCUS37243</name>
</gene>
<proteinExistence type="inferred from homology"/>
<comment type="similarity">
    <text evidence="1">Belongs to the peptidase A1 family.</text>
</comment>
<evidence type="ECO:0000256" key="2">
    <source>
        <dbReference type="SAM" id="SignalP"/>
    </source>
</evidence>
<dbReference type="InterPro" id="IPR021109">
    <property type="entry name" value="Peptidase_aspartic_dom_sf"/>
</dbReference>
<dbReference type="PROSITE" id="PS51767">
    <property type="entry name" value="PEPTIDASE_A1"/>
    <property type="match status" value="1"/>
</dbReference>
<feature type="domain" description="Peptidase A1" evidence="3">
    <location>
        <begin position="47"/>
        <end position="437"/>
    </location>
</feature>
<dbReference type="AlphaFoldDB" id="A0AAV2FF59"/>
<evidence type="ECO:0000259" key="3">
    <source>
        <dbReference type="PROSITE" id="PS51767"/>
    </source>
</evidence>
<dbReference type="Gene3D" id="2.40.70.10">
    <property type="entry name" value="Acid Proteases"/>
    <property type="match status" value="2"/>
</dbReference>
<feature type="signal peptide" evidence="2">
    <location>
        <begin position="1"/>
        <end position="23"/>
    </location>
</feature>
<sequence length="452" mass="48267">MASLIQFGLVTLLLSISAVFSQARQEQQAKSKSLFLPLSRDRATNQILTHLHIGTPAITRTFIVDLAGQIPWLDCYTTARYSASTSSTHRLAKCGSAPCSVTAAACSGICHSASGPSCHNNTCQLKTRNPIRSTDSLSEVAVDTVTLRSTIGGGRAGKHVSIPNFILACDDSYHLGHLAAGVVGSVGLARSRVSVSSQLSSAATLAAKFAICLPSSPDSNGIMFFGDSPYVFYPSDNETRSIDVSYRLIYTKLHTNYRRTTAPGARGSEIPDYFVKISSILVEGSPIRINSTLLEFQPSGIGGTRVSTTDPYTVLGSSIYRSLVRAFEIEVMKTPRVKKAATVAPFRNCYEKGDLPMSLSGLSVPEIALVFESAEVKWDIFGVNSVVEVSEEVFCLGFVDGGPMTAKGATVAAVIGAYQMQGVLVQFDLGSGTMGFTNTLLAESVECSNFRF</sequence>
<name>A0AAV2FF59_9ROSI</name>
<dbReference type="GO" id="GO:0006508">
    <property type="term" value="P:proteolysis"/>
    <property type="evidence" value="ECO:0007669"/>
    <property type="project" value="InterPro"/>
</dbReference>
<dbReference type="PANTHER" id="PTHR47965:SF76">
    <property type="entry name" value="XYLANASE INHIBITOR C-TERMINAL DOMAIN-CONTAINING PROTEIN"/>
    <property type="match status" value="1"/>
</dbReference>
<dbReference type="Proteomes" id="UP001497516">
    <property type="component" value="Chromosome 6"/>
</dbReference>
<accession>A0AAV2FF59</accession>
<organism evidence="4 5">
    <name type="scientific">Linum trigynum</name>
    <dbReference type="NCBI Taxonomy" id="586398"/>
    <lineage>
        <taxon>Eukaryota</taxon>
        <taxon>Viridiplantae</taxon>
        <taxon>Streptophyta</taxon>
        <taxon>Embryophyta</taxon>
        <taxon>Tracheophyta</taxon>
        <taxon>Spermatophyta</taxon>
        <taxon>Magnoliopsida</taxon>
        <taxon>eudicotyledons</taxon>
        <taxon>Gunneridae</taxon>
        <taxon>Pentapetalae</taxon>
        <taxon>rosids</taxon>
        <taxon>fabids</taxon>
        <taxon>Malpighiales</taxon>
        <taxon>Linaceae</taxon>
        <taxon>Linum</taxon>
    </lineage>
</organism>
<evidence type="ECO:0000256" key="1">
    <source>
        <dbReference type="ARBA" id="ARBA00007447"/>
    </source>
</evidence>
<protein>
    <recommendedName>
        <fullName evidence="3">Peptidase A1 domain-containing protein</fullName>
    </recommendedName>
</protein>
<dbReference type="Pfam" id="PF14541">
    <property type="entry name" value="TAXi_C"/>
    <property type="match status" value="1"/>
</dbReference>
<reference evidence="4 5" key="1">
    <citation type="submission" date="2024-04" db="EMBL/GenBank/DDBJ databases">
        <authorList>
            <person name="Fracassetti M."/>
        </authorList>
    </citation>
    <scope>NUCLEOTIDE SEQUENCE [LARGE SCALE GENOMIC DNA]</scope>
</reference>
<keyword evidence="5" id="KW-1185">Reference proteome</keyword>
<dbReference type="Pfam" id="PF14543">
    <property type="entry name" value="TAXi_N"/>
    <property type="match status" value="1"/>
</dbReference>
<dbReference type="GO" id="GO:0004190">
    <property type="term" value="F:aspartic-type endopeptidase activity"/>
    <property type="evidence" value="ECO:0007669"/>
    <property type="project" value="InterPro"/>
</dbReference>
<keyword evidence="2" id="KW-0732">Signal</keyword>
<dbReference type="InterPro" id="IPR032861">
    <property type="entry name" value="TAXi_N"/>
</dbReference>
<feature type="chain" id="PRO_5043348596" description="Peptidase A1 domain-containing protein" evidence="2">
    <location>
        <begin position="24"/>
        <end position="452"/>
    </location>
</feature>
<dbReference type="SUPFAM" id="SSF50630">
    <property type="entry name" value="Acid proteases"/>
    <property type="match status" value="1"/>
</dbReference>
<evidence type="ECO:0000313" key="5">
    <source>
        <dbReference type="Proteomes" id="UP001497516"/>
    </source>
</evidence>
<dbReference type="InterPro" id="IPR033121">
    <property type="entry name" value="PEPTIDASE_A1"/>
</dbReference>
<evidence type="ECO:0000313" key="4">
    <source>
        <dbReference type="EMBL" id="CAL1396904.1"/>
    </source>
</evidence>
<dbReference type="InterPro" id="IPR032799">
    <property type="entry name" value="TAXi_C"/>
</dbReference>
<dbReference type="InterPro" id="IPR001461">
    <property type="entry name" value="Aspartic_peptidase_A1"/>
</dbReference>
<dbReference type="EMBL" id="OZ034819">
    <property type="protein sequence ID" value="CAL1396904.1"/>
    <property type="molecule type" value="Genomic_DNA"/>
</dbReference>